<dbReference type="Gene3D" id="3.40.50.12780">
    <property type="entry name" value="N-terminal domain of ligase-like"/>
    <property type="match status" value="1"/>
</dbReference>
<dbReference type="Pfam" id="PF00550">
    <property type="entry name" value="PP-binding"/>
    <property type="match status" value="1"/>
</dbReference>
<dbReference type="Gene3D" id="3.30.559.10">
    <property type="entry name" value="Chloramphenicol acetyltransferase-like domain"/>
    <property type="match status" value="1"/>
</dbReference>
<reference evidence="7" key="1">
    <citation type="journal article" date="2019" name="Int. J. Syst. Evol. Microbiol.">
        <title>The Global Catalogue of Microorganisms (GCM) 10K type strain sequencing project: providing services to taxonomists for standard genome sequencing and annotation.</title>
        <authorList>
            <consortium name="The Broad Institute Genomics Platform"/>
            <consortium name="The Broad Institute Genome Sequencing Center for Infectious Disease"/>
            <person name="Wu L."/>
            <person name="Ma J."/>
        </authorList>
    </citation>
    <scope>NUCLEOTIDE SEQUENCE [LARGE SCALE GENOMIC DNA]</scope>
    <source>
        <strain evidence="7">CCUG 59778</strain>
    </source>
</reference>
<dbReference type="InterPro" id="IPR000873">
    <property type="entry name" value="AMP-dep_synth/lig_dom"/>
</dbReference>
<dbReference type="Gene3D" id="1.10.10.1830">
    <property type="entry name" value="Non-ribosomal peptide synthase, adenylation domain"/>
    <property type="match status" value="1"/>
</dbReference>
<evidence type="ECO:0000313" key="7">
    <source>
        <dbReference type="Proteomes" id="UP001596157"/>
    </source>
</evidence>
<name>A0ABW0EM88_9PSEU</name>
<keyword evidence="7" id="KW-1185">Reference proteome</keyword>
<dbReference type="Pfam" id="PF13193">
    <property type="entry name" value="AMP-binding_C"/>
    <property type="match status" value="1"/>
</dbReference>
<dbReference type="Pfam" id="PF18563">
    <property type="entry name" value="TubC_N"/>
    <property type="match status" value="1"/>
</dbReference>
<dbReference type="SUPFAM" id="SSF47336">
    <property type="entry name" value="ACP-like"/>
    <property type="match status" value="1"/>
</dbReference>
<evidence type="ECO:0000259" key="5">
    <source>
        <dbReference type="PROSITE" id="PS50075"/>
    </source>
</evidence>
<dbReference type="InterPro" id="IPR001242">
    <property type="entry name" value="Condensation_dom"/>
</dbReference>
<feature type="domain" description="Carrier" evidence="5">
    <location>
        <begin position="1020"/>
        <end position="1095"/>
    </location>
</feature>
<gene>
    <name evidence="6" type="ORF">ACFPM7_15485</name>
</gene>
<dbReference type="PROSITE" id="PS00455">
    <property type="entry name" value="AMP_BINDING"/>
    <property type="match status" value="1"/>
</dbReference>
<dbReference type="SUPFAM" id="SSF52777">
    <property type="entry name" value="CoA-dependent acyltransferases"/>
    <property type="match status" value="2"/>
</dbReference>
<dbReference type="Gene3D" id="1.10.1200.10">
    <property type="entry name" value="ACP-like"/>
    <property type="match status" value="1"/>
</dbReference>
<organism evidence="6 7">
    <name type="scientific">Actinokineospora guangxiensis</name>
    <dbReference type="NCBI Taxonomy" id="1490288"/>
    <lineage>
        <taxon>Bacteria</taxon>
        <taxon>Bacillati</taxon>
        <taxon>Actinomycetota</taxon>
        <taxon>Actinomycetes</taxon>
        <taxon>Pseudonocardiales</taxon>
        <taxon>Pseudonocardiaceae</taxon>
        <taxon>Actinokineospora</taxon>
    </lineage>
</organism>
<dbReference type="Proteomes" id="UP001596157">
    <property type="component" value="Unassembled WGS sequence"/>
</dbReference>
<dbReference type="InterPro" id="IPR025110">
    <property type="entry name" value="AMP-bd_C"/>
</dbReference>
<dbReference type="Gene3D" id="3.30.300.30">
    <property type="match status" value="1"/>
</dbReference>
<sequence>MNVLPDETNPPSRGPVPDQTPHDLLAELSSSGVRVSAEGDRLRCQAPPGVLTGPLVERIQAHKQAILDVLRRWDEESPLSPVQEQLWLHHRLDPDDTAYHLPLELRLTGPVSASAVRFALGEVVRRHTVLRATFTAVDGEPRQQAHPHTRTALPLVDLSGLSPATRDTIRESVADAVVGRSFPLHAAPAHRTVLVRVGREQHDLLHTRHHIASDGASLGILARELSAHHAAATDGRPAAMPEPPVQFSEVARTRRAVAATQAAADRLAVARERLAGLTTTWDLLTPADLERRAADARAAVRHIDTDTAAAVRGLARELGATVFSIVATALGLAVTSCACQSGIVIGVPVTGRTRAEMTGTIGCFATVSPLGLDYSANPTFDNTVRAVHAEVGRAFTDHDLPVDRVIGRGRAEPYAVVLTQQDPPFAAPALGAATVEVVPLRTVRPKFPLAVTLAEDGPRYRLLAEYDPSRVAAATVGAVLDRLLTLLSVGIDQPGARCRTLTRFAAPRPPWPTPLAPDVPPSLGTLFAATARTRPDAVAVTDSRGSVTYRALHCRAQHLARALRAAGAGAETPVAVCVDHTAALAVALIGVALSGGFAVPLDPDDPAARHEAILTTSAARLLVVGERHEQGLRWFDGDVLVLDRTGATEREATADLPRVDARHLAYVIHTSGSTGSPKGVMITHANVVALFDAARRAHPFDMTGTWSLTHSSAFDFSVWELWGPLLHGGRVVVVPRTTARDPLALARTLRDERVTVHSSTPTAYQGLVGQTGGPPEVAAVVFGGERVEPAALDGRSEGGPELINMYGITETTVHVTCKRLSRDDLRSSDSPIGTPLPGVSAVVVDRDGAAVVPGGVGELLVGGPGVARGYLGAPGLTADRFRPVPGGGRAYRSGDRVRARADGELAHVGRLDQQVKLRGHRIEPAEVEAALLAHPDVTAAAVVHGVDDKGRDCLLAYLVAAPGSSPSGVALRRHTSGLLPPYMVPRSFTALSELPLTRNGKLDRRALPVPHGRDEQAGEPPATATETAIAGIWGELLGVPAIGRFDDFFALGGDSLLLTRMHARLNATCGVDLTLGEVYRCADLAALAAAVDRDENGGERP</sequence>
<keyword evidence="3" id="KW-0597">Phosphoprotein</keyword>
<dbReference type="EMBL" id="JBHSKF010000006">
    <property type="protein sequence ID" value="MFC5288462.1"/>
    <property type="molecule type" value="Genomic_DNA"/>
</dbReference>
<comment type="caution">
    <text evidence="6">The sequence shown here is derived from an EMBL/GenBank/DDBJ whole genome shotgun (WGS) entry which is preliminary data.</text>
</comment>
<dbReference type="InterPro" id="IPR036736">
    <property type="entry name" value="ACP-like_sf"/>
</dbReference>
<dbReference type="InterPro" id="IPR020806">
    <property type="entry name" value="PKS_PP-bd"/>
</dbReference>
<dbReference type="InterPro" id="IPR044894">
    <property type="entry name" value="TubC_N_sf"/>
</dbReference>
<evidence type="ECO:0000256" key="1">
    <source>
        <dbReference type="ARBA" id="ARBA00001957"/>
    </source>
</evidence>
<dbReference type="PANTHER" id="PTHR45527">
    <property type="entry name" value="NONRIBOSOMAL PEPTIDE SYNTHETASE"/>
    <property type="match status" value="1"/>
</dbReference>
<feature type="region of interest" description="Disordered" evidence="4">
    <location>
        <begin position="1"/>
        <end position="22"/>
    </location>
</feature>
<proteinExistence type="predicted"/>
<dbReference type="RefSeq" id="WP_378248309.1">
    <property type="nucleotide sequence ID" value="NZ_JBHSKF010000006.1"/>
</dbReference>
<accession>A0ABW0EM88</accession>
<evidence type="ECO:0000313" key="6">
    <source>
        <dbReference type="EMBL" id="MFC5288462.1"/>
    </source>
</evidence>
<dbReference type="InterPro" id="IPR023213">
    <property type="entry name" value="CAT-like_dom_sf"/>
</dbReference>
<keyword evidence="2" id="KW-0596">Phosphopantetheine</keyword>
<dbReference type="Pfam" id="PF00501">
    <property type="entry name" value="AMP-binding"/>
    <property type="match status" value="1"/>
</dbReference>
<dbReference type="InterPro" id="IPR042099">
    <property type="entry name" value="ANL_N_sf"/>
</dbReference>
<evidence type="ECO:0000256" key="4">
    <source>
        <dbReference type="SAM" id="MobiDB-lite"/>
    </source>
</evidence>
<dbReference type="PANTHER" id="PTHR45527:SF1">
    <property type="entry name" value="FATTY ACID SYNTHASE"/>
    <property type="match status" value="1"/>
</dbReference>
<evidence type="ECO:0000256" key="3">
    <source>
        <dbReference type="ARBA" id="ARBA00022553"/>
    </source>
</evidence>
<dbReference type="InterPro" id="IPR010071">
    <property type="entry name" value="AA_adenyl_dom"/>
</dbReference>
<dbReference type="SMART" id="SM00823">
    <property type="entry name" value="PKS_PP"/>
    <property type="match status" value="1"/>
</dbReference>
<dbReference type="Pfam" id="PF00668">
    <property type="entry name" value="Condensation"/>
    <property type="match status" value="1"/>
</dbReference>
<dbReference type="InterPro" id="IPR020845">
    <property type="entry name" value="AMP-binding_CS"/>
</dbReference>
<protein>
    <submittedName>
        <fullName evidence="6">Amino acid adenylation domain-containing protein</fullName>
    </submittedName>
</protein>
<dbReference type="Gene3D" id="3.30.559.30">
    <property type="entry name" value="Nonribosomal peptide synthetase, condensation domain"/>
    <property type="match status" value="1"/>
</dbReference>
<dbReference type="InterPro" id="IPR045851">
    <property type="entry name" value="AMP-bd_C_sf"/>
</dbReference>
<dbReference type="InterPro" id="IPR009081">
    <property type="entry name" value="PP-bd_ACP"/>
</dbReference>
<dbReference type="InterPro" id="IPR041464">
    <property type="entry name" value="TubC_N"/>
</dbReference>
<comment type="cofactor">
    <cofactor evidence="1">
        <name>pantetheine 4'-phosphate</name>
        <dbReference type="ChEBI" id="CHEBI:47942"/>
    </cofactor>
</comment>
<evidence type="ECO:0000256" key="2">
    <source>
        <dbReference type="ARBA" id="ARBA00022450"/>
    </source>
</evidence>
<dbReference type="NCBIfam" id="TIGR01733">
    <property type="entry name" value="AA-adenyl-dom"/>
    <property type="match status" value="1"/>
</dbReference>
<dbReference type="SUPFAM" id="SSF56801">
    <property type="entry name" value="Acetyl-CoA synthetase-like"/>
    <property type="match status" value="1"/>
</dbReference>
<dbReference type="PROSITE" id="PS50075">
    <property type="entry name" value="CARRIER"/>
    <property type="match status" value="1"/>
</dbReference>